<sequence length="85" mass="9226">MKLVLFNDFVPGVIKGNHVIDISGVVKDIPHTTPQQLMSGLISDFGRRRDAIETIVSGTDGVPASEVRFRPPLPEPTRLVCMAGN</sequence>
<dbReference type="AlphaFoldDB" id="A0A382JAJ6"/>
<reference evidence="1" key="1">
    <citation type="submission" date="2018-05" db="EMBL/GenBank/DDBJ databases">
        <authorList>
            <person name="Lanie J.A."/>
            <person name="Ng W.-L."/>
            <person name="Kazmierczak K.M."/>
            <person name="Andrzejewski T.M."/>
            <person name="Davidsen T.M."/>
            <person name="Wayne K.J."/>
            <person name="Tettelin H."/>
            <person name="Glass J.I."/>
            <person name="Rusch D."/>
            <person name="Podicherti R."/>
            <person name="Tsui H.-C.T."/>
            <person name="Winkler M.E."/>
        </authorList>
    </citation>
    <scope>NUCLEOTIDE SEQUENCE</scope>
</reference>
<accession>A0A382JAJ6</accession>
<gene>
    <name evidence="1" type="ORF">METZ01_LOCUS261236</name>
</gene>
<dbReference type="EMBL" id="UINC01072614">
    <property type="protein sequence ID" value="SVC08382.1"/>
    <property type="molecule type" value="Genomic_DNA"/>
</dbReference>
<organism evidence="1">
    <name type="scientific">marine metagenome</name>
    <dbReference type="NCBI Taxonomy" id="408172"/>
    <lineage>
        <taxon>unclassified sequences</taxon>
        <taxon>metagenomes</taxon>
        <taxon>ecological metagenomes</taxon>
    </lineage>
</organism>
<feature type="non-terminal residue" evidence="1">
    <location>
        <position position="85"/>
    </location>
</feature>
<name>A0A382JAJ6_9ZZZZ</name>
<proteinExistence type="predicted"/>
<protein>
    <submittedName>
        <fullName evidence="1">Uncharacterized protein</fullName>
    </submittedName>
</protein>
<evidence type="ECO:0000313" key="1">
    <source>
        <dbReference type="EMBL" id="SVC08382.1"/>
    </source>
</evidence>